<dbReference type="AlphaFoldDB" id="A0A560LCW9"/>
<proteinExistence type="predicted"/>
<evidence type="ECO:0008006" key="3">
    <source>
        <dbReference type="Google" id="ProtNLM"/>
    </source>
</evidence>
<evidence type="ECO:0000313" key="1">
    <source>
        <dbReference type="EMBL" id="TWB93205.1"/>
    </source>
</evidence>
<gene>
    <name evidence="1" type="ORF">FBZ93_111244</name>
</gene>
<dbReference type="OrthoDB" id="981968at2"/>
<comment type="caution">
    <text evidence="1">The sequence shown here is derived from an EMBL/GenBank/DDBJ whole genome shotgun (WGS) entry which is preliminary data.</text>
</comment>
<dbReference type="Proteomes" id="UP000321304">
    <property type="component" value="Unassembled WGS sequence"/>
</dbReference>
<keyword evidence="2" id="KW-1185">Reference proteome</keyword>
<organism evidence="1 2">
    <name type="scientific">Bradyrhizobium macuxiense</name>
    <dbReference type="NCBI Taxonomy" id="1755647"/>
    <lineage>
        <taxon>Bacteria</taxon>
        <taxon>Pseudomonadati</taxon>
        <taxon>Pseudomonadota</taxon>
        <taxon>Alphaproteobacteria</taxon>
        <taxon>Hyphomicrobiales</taxon>
        <taxon>Nitrobacteraceae</taxon>
        <taxon>Bradyrhizobium</taxon>
    </lineage>
</organism>
<accession>A0A560LCW9</accession>
<evidence type="ECO:0000313" key="2">
    <source>
        <dbReference type="Proteomes" id="UP000321304"/>
    </source>
</evidence>
<dbReference type="EMBL" id="VITY01000011">
    <property type="protein sequence ID" value="TWB93205.1"/>
    <property type="molecule type" value="Genomic_DNA"/>
</dbReference>
<reference evidence="1 2" key="1">
    <citation type="submission" date="2019-06" db="EMBL/GenBank/DDBJ databases">
        <title>Genomic Encyclopedia of Type Strains, Phase IV (KMG-V): Genome sequencing to study the core and pangenomes of soil and plant-associated prokaryotes.</title>
        <authorList>
            <person name="Whitman W."/>
        </authorList>
    </citation>
    <scope>NUCLEOTIDE SEQUENCE [LARGE SCALE GENOMIC DNA]</scope>
    <source>
        <strain evidence="1 2">BR 10355</strain>
    </source>
</reference>
<name>A0A560LCW9_9BRAD</name>
<sequence length="324" mass="36675">MPLDLFTPVTSREKLHPNFLRTLDPGAAGVRAVLNNWADGFVDRDSKFVREFQTTYNSSFWELYLFAVLKELDIAVNFAHATPDFVAQDLSLAIEATIASHAHDDVPEWEKTLAGVVHDNLEPAYIQSIIRLSNALLGKSKLYQEKYEVLPHMADRAYVVAISNYGTQDFYMLGDVAMQRLLYDHHEEKQVYKSNGAPVNVGLFRNDAFKHISAVMYSTTATFGKARALGNDEGEFVFQAVRIRDNFEPIRIVARKKDYNESLIDGLRLFTNPYAAHPIDLDWFDDPGIRIFAAEKDGGLRISCHPEGDLYARQVQNIIRRSGA</sequence>
<dbReference type="RefSeq" id="WP_146990356.1">
    <property type="nucleotide sequence ID" value="NZ_VITY01000011.1"/>
</dbReference>
<protein>
    <recommendedName>
        <fullName evidence="3">Glycosaminoglycan attachment site</fullName>
    </recommendedName>
</protein>